<dbReference type="EMBL" id="OW240919">
    <property type="protein sequence ID" value="CAH2312210.1"/>
    <property type="molecule type" value="Genomic_DNA"/>
</dbReference>
<reference evidence="2" key="1">
    <citation type="submission" date="2022-03" db="EMBL/GenBank/DDBJ databases">
        <authorList>
            <person name="Alioto T."/>
            <person name="Alioto T."/>
            <person name="Gomez Garrido J."/>
        </authorList>
    </citation>
    <scope>NUCLEOTIDE SEQUENCE</scope>
</reference>
<feature type="non-terminal residue" evidence="2">
    <location>
        <position position="82"/>
    </location>
</feature>
<dbReference type="AlphaFoldDB" id="A0AAD1T094"/>
<evidence type="ECO:0000313" key="2">
    <source>
        <dbReference type="EMBL" id="CAH2312210.1"/>
    </source>
</evidence>
<evidence type="ECO:0000313" key="3">
    <source>
        <dbReference type="Proteomes" id="UP001295444"/>
    </source>
</evidence>
<feature type="region of interest" description="Disordered" evidence="1">
    <location>
        <begin position="1"/>
        <end position="82"/>
    </location>
</feature>
<gene>
    <name evidence="2" type="ORF">PECUL_23A047047</name>
</gene>
<proteinExistence type="predicted"/>
<feature type="compositionally biased region" description="Polar residues" evidence="1">
    <location>
        <begin position="71"/>
        <end position="82"/>
    </location>
</feature>
<keyword evidence="3" id="KW-1185">Reference proteome</keyword>
<name>A0AAD1T094_PELCU</name>
<sequence>MKYKQGAAGPHWLLQQKKTQTETTPNSNPPLTNRVPPRPLTHQHNQRERTTRTSKTPPTGAACNRNKLTRSHTTAQRYDSQE</sequence>
<protein>
    <submittedName>
        <fullName evidence="2">Uncharacterized protein</fullName>
    </submittedName>
</protein>
<accession>A0AAD1T094</accession>
<organism evidence="2 3">
    <name type="scientific">Pelobates cultripes</name>
    <name type="common">Western spadefoot toad</name>
    <dbReference type="NCBI Taxonomy" id="61616"/>
    <lineage>
        <taxon>Eukaryota</taxon>
        <taxon>Metazoa</taxon>
        <taxon>Chordata</taxon>
        <taxon>Craniata</taxon>
        <taxon>Vertebrata</taxon>
        <taxon>Euteleostomi</taxon>
        <taxon>Amphibia</taxon>
        <taxon>Batrachia</taxon>
        <taxon>Anura</taxon>
        <taxon>Pelobatoidea</taxon>
        <taxon>Pelobatidae</taxon>
        <taxon>Pelobates</taxon>
    </lineage>
</organism>
<feature type="compositionally biased region" description="Low complexity" evidence="1">
    <location>
        <begin position="15"/>
        <end position="24"/>
    </location>
</feature>
<evidence type="ECO:0000256" key="1">
    <source>
        <dbReference type="SAM" id="MobiDB-lite"/>
    </source>
</evidence>
<dbReference type="Proteomes" id="UP001295444">
    <property type="component" value="Chromosome 08"/>
</dbReference>